<dbReference type="InterPro" id="IPR005186">
    <property type="entry name" value="FlaG"/>
</dbReference>
<accession>A0AAE5LNU2</accession>
<dbReference type="PANTHER" id="PTHR37166">
    <property type="entry name" value="PROTEIN FLAG"/>
    <property type="match status" value="1"/>
</dbReference>
<dbReference type="AlphaFoldDB" id="A0AAE5LNU2"/>
<dbReference type="InterPro" id="IPR035924">
    <property type="entry name" value="FlaG-like_sf"/>
</dbReference>
<evidence type="ECO:0000313" key="2">
    <source>
        <dbReference type="Proteomes" id="UP000822184"/>
    </source>
</evidence>
<sequence length="121" mass="13810">MDINSVLSINNGYSYQSDNIQDTTNDKKNEFNKKIANDEYANSKIKNTNKDDVEKALKKLNKFLEDEPVHAEYSVHKDLNVIMIKIVDDTTKQVIMEIPSEKILDMVASMCKQVGLIDKKA</sequence>
<organism evidence="1 2">
    <name type="scientific">Clostridium beijerinckii</name>
    <name type="common">Clostridium MP</name>
    <dbReference type="NCBI Taxonomy" id="1520"/>
    <lineage>
        <taxon>Bacteria</taxon>
        <taxon>Bacillati</taxon>
        <taxon>Bacillota</taxon>
        <taxon>Clostridia</taxon>
        <taxon>Eubacteriales</taxon>
        <taxon>Clostridiaceae</taxon>
        <taxon>Clostridium</taxon>
    </lineage>
</organism>
<dbReference type="Gene3D" id="3.30.160.170">
    <property type="entry name" value="FlaG-like"/>
    <property type="match status" value="1"/>
</dbReference>
<dbReference type="SUPFAM" id="SSF160214">
    <property type="entry name" value="FlaG-like"/>
    <property type="match status" value="1"/>
</dbReference>
<dbReference type="EMBL" id="JABTDW010000001">
    <property type="protein sequence ID" value="NSB12947.1"/>
    <property type="molecule type" value="Genomic_DNA"/>
</dbReference>
<dbReference type="PANTHER" id="PTHR37166:SF1">
    <property type="entry name" value="PROTEIN FLAG"/>
    <property type="match status" value="1"/>
</dbReference>
<keyword evidence="1" id="KW-0966">Cell projection</keyword>
<comment type="caution">
    <text evidence="1">The sequence shown here is derived from an EMBL/GenBank/DDBJ whole genome shotgun (WGS) entry which is preliminary data.</text>
</comment>
<proteinExistence type="predicted"/>
<protein>
    <submittedName>
        <fullName evidence="1">Flagellar protein FlaG</fullName>
    </submittedName>
</protein>
<evidence type="ECO:0000313" key="1">
    <source>
        <dbReference type="EMBL" id="NSB12947.1"/>
    </source>
</evidence>
<keyword evidence="1" id="KW-0969">Cilium</keyword>
<dbReference type="RefSeq" id="WP_077855515.1">
    <property type="nucleotide sequence ID" value="NZ_JABTDW010000001.1"/>
</dbReference>
<name>A0AAE5LNU2_CLOBE</name>
<dbReference type="Proteomes" id="UP000822184">
    <property type="component" value="Unassembled WGS sequence"/>
</dbReference>
<dbReference type="Pfam" id="PF03646">
    <property type="entry name" value="FlaG"/>
    <property type="match status" value="1"/>
</dbReference>
<reference evidence="1" key="1">
    <citation type="submission" date="2020-06" db="EMBL/GenBank/DDBJ databases">
        <title>Genomic insights into acetone-butanol-ethanol (ABE) fermentation by sequencing solventogenic clostridia strains.</title>
        <authorList>
            <person name="Brown S."/>
        </authorList>
    </citation>
    <scope>NUCLEOTIDE SEQUENCE</scope>
    <source>
        <strain evidence="1">DJ123</strain>
    </source>
</reference>
<keyword evidence="1" id="KW-0282">Flagellum</keyword>
<gene>
    <name evidence="1" type="ORF">BCD95_001206</name>
</gene>